<keyword evidence="10" id="KW-0862">Zinc</keyword>
<keyword evidence="6" id="KW-0031">Aminopeptidase</keyword>
<dbReference type="AlphaFoldDB" id="A0A2T8FEX0"/>
<dbReference type="InterPro" id="IPR001930">
    <property type="entry name" value="Peptidase_M1"/>
</dbReference>
<dbReference type="GO" id="GO:0005737">
    <property type="term" value="C:cytoplasm"/>
    <property type="evidence" value="ECO:0007669"/>
    <property type="project" value="TreeGrafter"/>
</dbReference>
<evidence type="ECO:0000256" key="1">
    <source>
        <dbReference type="ARBA" id="ARBA00000098"/>
    </source>
</evidence>
<evidence type="ECO:0000259" key="15">
    <source>
        <dbReference type="Pfam" id="PF01433"/>
    </source>
</evidence>
<feature type="domain" description="Aminopeptidase N-like N-terminal" evidence="16">
    <location>
        <begin position="70"/>
        <end position="246"/>
    </location>
</feature>
<dbReference type="Proteomes" id="UP000246018">
    <property type="component" value="Unassembled WGS sequence"/>
</dbReference>
<dbReference type="InterPro" id="IPR027268">
    <property type="entry name" value="Peptidase_M4/M1_CTD_sf"/>
</dbReference>
<dbReference type="PRINTS" id="PR00756">
    <property type="entry name" value="ALADIPTASE"/>
</dbReference>
<keyword evidence="18" id="KW-1185">Reference proteome</keyword>
<dbReference type="GO" id="GO:0016020">
    <property type="term" value="C:membrane"/>
    <property type="evidence" value="ECO:0007669"/>
    <property type="project" value="TreeGrafter"/>
</dbReference>
<dbReference type="GO" id="GO:0006508">
    <property type="term" value="P:proteolysis"/>
    <property type="evidence" value="ECO:0007669"/>
    <property type="project" value="UniProtKB-KW"/>
</dbReference>
<evidence type="ECO:0000256" key="14">
    <source>
        <dbReference type="SAM" id="SignalP"/>
    </source>
</evidence>
<evidence type="ECO:0000256" key="2">
    <source>
        <dbReference type="ARBA" id="ARBA00001947"/>
    </source>
</evidence>
<dbReference type="GO" id="GO:0008270">
    <property type="term" value="F:zinc ion binding"/>
    <property type="evidence" value="ECO:0007669"/>
    <property type="project" value="InterPro"/>
</dbReference>
<evidence type="ECO:0000256" key="10">
    <source>
        <dbReference type="ARBA" id="ARBA00022833"/>
    </source>
</evidence>
<dbReference type="SUPFAM" id="SSF63737">
    <property type="entry name" value="Leukotriene A4 hydrolase N-terminal domain"/>
    <property type="match status" value="1"/>
</dbReference>
<accession>A0A2T8FEX0</accession>
<dbReference type="GO" id="GO:0016285">
    <property type="term" value="F:alanyl aminopeptidase activity"/>
    <property type="evidence" value="ECO:0007669"/>
    <property type="project" value="UniProtKB-EC"/>
</dbReference>
<evidence type="ECO:0000256" key="9">
    <source>
        <dbReference type="ARBA" id="ARBA00022801"/>
    </source>
</evidence>
<dbReference type="RefSeq" id="WP_116570402.1">
    <property type="nucleotide sequence ID" value="NZ_QDGZ01000001.1"/>
</dbReference>
<dbReference type="PANTHER" id="PTHR11533:SF174">
    <property type="entry name" value="PUROMYCIN-SENSITIVE AMINOPEPTIDASE-RELATED"/>
    <property type="match status" value="1"/>
</dbReference>
<evidence type="ECO:0000256" key="13">
    <source>
        <dbReference type="ARBA" id="ARBA00031533"/>
    </source>
</evidence>
<dbReference type="Gene3D" id="1.10.390.10">
    <property type="entry name" value="Neutral Protease Domain 2"/>
    <property type="match status" value="1"/>
</dbReference>
<keyword evidence="9" id="KW-0378">Hydrolase</keyword>
<evidence type="ECO:0000256" key="4">
    <source>
        <dbReference type="ARBA" id="ARBA00012564"/>
    </source>
</evidence>
<dbReference type="InterPro" id="IPR050344">
    <property type="entry name" value="Peptidase_M1_aminopeptidases"/>
</dbReference>
<keyword evidence="7" id="KW-0645">Protease</keyword>
<evidence type="ECO:0000256" key="7">
    <source>
        <dbReference type="ARBA" id="ARBA00022670"/>
    </source>
</evidence>
<dbReference type="GO" id="GO:0042277">
    <property type="term" value="F:peptide binding"/>
    <property type="evidence" value="ECO:0007669"/>
    <property type="project" value="TreeGrafter"/>
</dbReference>
<evidence type="ECO:0000313" key="17">
    <source>
        <dbReference type="EMBL" id="PVG84272.1"/>
    </source>
</evidence>
<dbReference type="PROSITE" id="PS51257">
    <property type="entry name" value="PROKAR_LIPOPROTEIN"/>
    <property type="match status" value="1"/>
</dbReference>
<dbReference type="CDD" id="cd09603">
    <property type="entry name" value="M1_APN_like"/>
    <property type="match status" value="1"/>
</dbReference>
<dbReference type="Pfam" id="PF01433">
    <property type="entry name" value="Peptidase_M1"/>
    <property type="match status" value="1"/>
</dbReference>
<keyword evidence="8" id="KW-0479">Metal-binding</keyword>
<dbReference type="PANTHER" id="PTHR11533">
    <property type="entry name" value="PROTEASE M1 ZINC METALLOPROTEASE"/>
    <property type="match status" value="1"/>
</dbReference>
<dbReference type="InterPro" id="IPR042097">
    <property type="entry name" value="Aminopeptidase_N-like_N_sf"/>
</dbReference>
<name>A0A2T8FEX0_9ACTN</name>
<sequence length="485" mass="54452">MRLAPALLAAAVLTGCTAGGGDASAPAPEVTTQVATATLPRVETDLDLARSEPVEDSVYPHVGDPGVDALHYDLTLDWQPERRRQLVATADVTFRATEDADSFQLDLAARLGIRSVLLDGRDAAYSHDGKDLVVAEPVAADEQYELEVQYGGRPRPIRAPTTRRDFWGLGWTVEPSGETWTMQEPYGAYSWYPVNDQPSDKALYDFTITAPRPWTGVANGRLVERSVEDGRQLTRWQLDEPASSYLVTVAIGDYAHSSNTTEDGLVVDYWYPRGVPGARQDLSVAASGVDWIEDRLGPYPFSSLGIVMTDSMSGMETQTMITLGNNPYVRSAPVIVHELVHQWIGDQVSPADWRDVWLNEGMTMLMQALWEDEHGERTLEEMFGEWEARDQELRDTYGPPGDWDPVQFGGSNIYYLPALMWNELRLELSDQEFFRITRDWLSEHDNQSVTREQLYDFWEAETGRELTAFFDAWIMGETTPTVEVP</sequence>
<evidence type="ECO:0000256" key="6">
    <source>
        <dbReference type="ARBA" id="ARBA00022438"/>
    </source>
</evidence>
<protein>
    <recommendedName>
        <fullName evidence="5">Aminopeptidase N</fullName>
        <ecNumber evidence="4">3.4.11.2</ecNumber>
    </recommendedName>
    <alternativeName>
        <fullName evidence="12">Alanine aminopeptidase</fullName>
    </alternativeName>
    <alternativeName>
        <fullName evidence="13">Lysyl aminopeptidase</fullName>
    </alternativeName>
</protein>
<feature type="signal peptide" evidence="14">
    <location>
        <begin position="1"/>
        <end position="18"/>
    </location>
</feature>
<comment type="similarity">
    <text evidence="3">Belongs to the peptidase M1 family.</text>
</comment>
<evidence type="ECO:0000256" key="5">
    <source>
        <dbReference type="ARBA" id="ARBA00015611"/>
    </source>
</evidence>
<dbReference type="SUPFAM" id="SSF55486">
    <property type="entry name" value="Metalloproteases ('zincins'), catalytic domain"/>
    <property type="match status" value="1"/>
</dbReference>
<organism evidence="17 18">
    <name type="scientific">Nocardioides gansuensis</name>
    <dbReference type="NCBI Taxonomy" id="2138300"/>
    <lineage>
        <taxon>Bacteria</taxon>
        <taxon>Bacillati</taxon>
        <taxon>Actinomycetota</taxon>
        <taxon>Actinomycetes</taxon>
        <taxon>Propionibacteriales</taxon>
        <taxon>Nocardioidaceae</taxon>
        <taxon>Nocardioides</taxon>
    </lineage>
</organism>
<dbReference type="Pfam" id="PF17900">
    <property type="entry name" value="Peptidase_M1_N"/>
    <property type="match status" value="1"/>
</dbReference>
<dbReference type="OrthoDB" id="3885507at2"/>
<keyword evidence="14" id="KW-0732">Signal</keyword>
<dbReference type="GO" id="GO:0005615">
    <property type="term" value="C:extracellular space"/>
    <property type="evidence" value="ECO:0007669"/>
    <property type="project" value="TreeGrafter"/>
</dbReference>
<feature type="chain" id="PRO_5038904088" description="Aminopeptidase N" evidence="14">
    <location>
        <begin position="19"/>
        <end position="485"/>
    </location>
</feature>
<evidence type="ECO:0000259" key="16">
    <source>
        <dbReference type="Pfam" id="PF17900"/>
    </source>
</evidence>
<proteinExistence type="inferred from homology"/>
<dbReference type="EMBL" id="QDGZ01000001">
    <property type="protein sequence ID" value="PVG84272.1"/>
    <property type="molecule type" value="Genomic_DNA"/>
</dbReference>
<gene>
    <name evidence="17" type="ORF">DDE18_01160</name>
</gene>
<dbReference type="Gene3D" id="2.60.40.1730">
    <property type="entry name" value="tricorn interacting facor f3 domain"/>
    <property type="match status" value="1"/>
</dbReference>
<keyword evidence="11" id="KW-0482">Metalloprotease</keyword>
<comment type="catalytic activity">
    <reaction evidence="1">
        <text>Release of an N-terminal amino acid, Xaa-|-Yaa- from a peptide, amide or arylamide. Xaa is preferably Ala, but may be most amino acids including Pro (slow action). When a terminal hydrophobic residue is followed by a prolyl residue, the two may be released as an intact Xaa-Pro dipeptide.</text>
        <dbReference type="EC" id="3.4.11.2"/>
    </reaction>
</comment>
<evidence type="ECO:0000313" key="18">
    <source>
        <dbReference type="Proteomes" id="UP000246018"/>
    </source>
</evidence>
<comment type="cofactor">
    <cofactor evidence="2">
        <name>Zn(2+)</name>
        <dbReference type="ChEBI" id="CHEBI:29105"/>
    </cofactor>
</comment>
<comment type="caution">
    <text evidence="17">The sequence shown here is derived from an EMBL/GenBank/DDBJ whole genome shotgun (WGS) entry which is preliminary data.</text>
</comment>
<dbReference type="GO" id="GO:0070006">
    <property type="term" value="F:metalloaminopeptidase activity"/>
    <property type="evidence" value="ECO:0007669"/>
    <property type="project" value="TreeGrafter"/>
</dbReference>
<evidence type="ECO:0000256" key="3">
    <source>
        <dbReference type="ARBA" id="ARBA00010136"/>
    </source>
</evidence>
<dbReference type="InterPro" id="IPR014782">
    <property type="entry name" value="Peptidase_M1_dom"/>
</dbReference>
<reference evidence="17 18" key="1">
    <citation type="submission" date="2018-04" db="EMBL/GenBank/DDBJ databases">
        <title>Genome of Nocardioides gansuensis WSJ-1.</title>
        <authorList>
            <person name="Wu S."/>
            <person name="Wang G."/>
        </authorList>
    </citation>
    <scope>NUCLEOTIDE SEQUENCE [LARGE SCALE GENOMIC DNA]</scope>
    <source>
        <strain evidence="17 18">WSJ-1</strain>
    </source>
</reference>
<evidence type="ECO:0000256" key="12">
    <source>
        <dbReference type="ARBA" id="ARBA00029811"/>
    </source>
</evidence>
<dbReference type="GO" id="GO:0043171">
    <property type="term" value="P:peptide catabolic process"/>
    <property type="evidence" value="ECO:0007669"/>
    <property type="project" value="TreeGrafter"/>
</dbReference>
<evidence type="ECO:0000256" key="8">
    <source>
        <dbReference type="ARBA" id="ARBA00022723"/>
    </source>
</evidence>
<feature type="domain" description="Peptidase M1 membrane alanine aminopeptidase" evidence="15">
    <location>
        <begin position="298"/>
        <end position="473"/>
    </location>
</feature>
<dbReference type="InterPro" id="IPR045357">
    <property type="entry name" value="Aminopeptidase_N-like_N"/>
</dbReference>
<evidence type="ECO:0000256" key="11">
    <source>
        <dbReference type="ARBA" id="ARBA00023049"/>
    </source>
</evidence>
<dbReference type="EC" id="3.4.11.2" evidence="4"/>